<gene>
    <name evidence="5" type="ORF">HMPREF9470_04182</name>
</gene>
<keyword evidence="2" id="KW-0677">Repeat</keyword>
<evidence type="ECO:0000313" key="5">
    <source>
        <dbReference type="EMBL" id="KMW16682.1"/>
    </source>
</evidence>
<keyword evidence="4" id="KW-0472">Membrane</keyword>
<dbReference type="GeneID" id="93161455"/>
<dbReference type="InterPro" id="IPR001611">
    <property type="entry name" value="Leu-rich_rpt"/>
</dbReference>
<dbReference type="PANTHER" id="PTHR46652:SF3">
    <property type="entry name" value="LEUCINE-RICH REPEAT-CONTAINING PROTEIN 9"/>
    <property type="match status" value="1"/>
</dbReference>
<dbReference type="PANTHER" id="PTHR46652">
    <property type="entry name" value="LEUCINE-RICH REPEAT AND IQ DOMAIN-CONTAINING PROTEIN 1-RELATED"/>
    <property type="match status" value="1"/>
</dbReference>
<dbReference type="InterPro" id="IPR032675">
    <property type="entry name" value="LRR_dom_sf"/>
</dbReference>
<evidence type="ECO:0000256" key="4">
    <source>
        <dbReference type="SAM" id="Phobius"/>
    </source>
</evidence>
<feature type="region of interest" description="Disordered" evidence="3">
    <location>
        <begin position="46"/>
        <end position="78"/>
    </location>
</feature>
<dbReference type="Pfam" id="PF12799">
    <property type="entry name" value="LRR_4"/>
    <property type="match status" value="1"/>
</dbReference>
<feature type="compositionally biased region" description="Low complexity" evidence="3">
    <location>
        <begin position="57"/>
        <end position="72"/>
    </location>
</feature>
<accession>A0A0J9BUM6</accession>
<dbReference type="AlphaFoldDB" id="A0A0J9BUM6"/>
<evidence type="ECO:0000256" key="2">
    <source>
        <dbReference type="ARBA" id="ARBA00022737"/>
    </source>
</evidence>
<feature type="transmembrane region" description="Helical" evidence="4">
    <location>
        <begin position="80"/>
        <end position="102"/>
    </location>
</feature>
<dbReference type="Proteomes" id="UP000037392">
    <property type="component" value="Unassembled WGS sequence"/>
</dbReference>
<reference evidence="5 6" key="1">
    <citation type="submission" date="2011-04" db="EMBL/GenBank/DDBJ databases">
        <title>The Genome Sequence of Clostridium citroniae WAL-19142.</title>
        <authorList>
            <consortium name="The Broad Institute Genome Sequencing Platform"/>
            <person name="Earl A."/>
            <person name="Ward D."/>
            <person name="Feldgarden M."/>
            <person name="Gevers D."/>
            <person name="Warren Y.A."/>
            <person name="Tyrrell K.L."/>
            <person name="Citron D.M."/>
            <person name="Goldstein E.J."/>
            <person name="Daigneault M."/>
            <person name="Allen-Vercoe E."/>
            <person name="Young S.K."/>
            <person name="Zeng Q."/>
            <person name="Gargeya S."/>
            <person name="Fitzgerald M."/>
            <person name="Haas B."/>
            <person name="Abouelleil A."/>
            <person name="Alvarado L."/>
            <person name="Arachchi H.M."/>
            <person name="Berlin A."/>
            <person name="Brown A."/>
            <person name="Chapman S.B."/>
            <person name="Chen Z."/>
            <person name="Dunbar C."/>
            <person name="Freedman E."/>
            <person name="Gearin G."/>
            <person name="Gellesch M."/>
            <person name="Goldberg J."/>
            <person name="Griggs A."/>
            <person name="Gujja S."/>
            <person name="Heilman E.R."/>
            <person name="Heiman D."/>
            <person name="Howarth C."/>
            <person name="Larson L."/>
            <person name="Lui A."/>
            <person name="MacDonald P.J."/>
            <person name="Mehta T."/>
            <person name="Montmayeur A."/>
            <person name="Murphy C."/>
            <person name="Neiman D."/>
            <person name="Pearson M."/>
            <person name="Priest M."/>
            <person name="Roberts A."/>
            <person name="Saif S."/>
            <person name="Shea T."/>
            <person name="Shenoy N."/>
            <person name="Sisk P."/>
            <person name="Stolte C."/>
            <person name="Sykes S."/>
            <person name="White J."/>
            <person name="Yandava C."/>
            <person name="Wortman J."/>
            <person name="Nusbaum C."/>
            <person name="Birren B."/>
        </authorList>
    </citation>
    <scope>NUCLEOTIDE SEQUENCE [LARGE SCALE GENOMIC DNA]</scope>
    <source>
        <strain evidence="5 6">WAL-19142</strain>
    </source>
</reference>
<evidence type="ECO:0000313" key="6">
    <source>
        <dbReference type="Proteomes" id="UP000037392"/>
    </source>
</evidence>
<dbReference type="Gene3D" id="3.80.10.10">
    <property type="entry name" value="Ribonuclease Inhibitor"/>
    <property type="match status" value="3"/>
</dbReference>
<dbReference type="EMBL" id="ADLK01000029">
    <property type="protein sequence ID" value="KMW16682.1"/>
    <property type="molecule type" value="Genomic_DNA"/>
</dbReference>
<keyword evidence="4" id="KW-1133">Transmembrane helix</keyword>
<dbReference type="InterPro" id="IPR025875">
    <property type="entry name" value="Leu-rich_rpt_4"/>
</dbReference>
<evidence type="ECO:0000256" key="1">
    <source>
        <dbReference type="ARBA" id="ARBA00022614"/>
    </source>
</evidence>
<dbReference type="RefSeq" id="WP_048930633.1">
    <property type="nucleotide sequence ID" value="NZ_KQ235881.1"/>
</dbReference>
<organism evidence="5 6">
    <name type="scientific">[Clostridium] citroniae WAL-19142</name>
    <dbReference type="NCBI Taxonomy" id="742734"/>
    <lineage>
        <taxon>Bacteria</taxon>
        <taxon>Bacillati</taxon>
        <taxon>Bacillota</taxon>
        <taxon>Clostridia</taxon>
        <taxon>Lachnospirales</taxon>
        <taxon>Lachnospiraceae</taxon>
        <taxon>Enterocloster</taxon>
    </lineage>
</organism>
<dbReference type="InterPro" id="IPR050836">
    <property type="entry name" value="SDS22/Internalin_LRR"/>
</dbReference>
<dbReference type="PROSITE" id="PS51450">
    <property type="entry name" value="LRR"/>
    <property type="match status" value="1"/>
</dbReference>
<dbReference type="SUPFAM" id="SSF52047">
    <property type="entry name" value="RNI-like"/>
    <property type="match status" value="1"/>
</dbReference>
<dbReference type="OrthoDB" id="1880473at2"/>
<name>A0A0J9BUM6_9FIRM</name>
<comment type="caution">
    <text evidence="5">The sequence shown here is derived from an EMBL/GenBank/DDBJ whole genome shotgun (WGS) entry which is preliminary data.</text>
</comment>
<dbReference type="PATRIC" id="fig|742734.4.peg.4481"/>
<evidence type="ECO:0000256" key="3">
    <source>
        <dbReference type="SAM" id="MobiDB-lite"/>
    </source>
</evidence>
<sequence length="645" mass="69929">MKLTELKCTACNGTLKLDEKNPHIAVCEYCRSRYVLEDEGEGNVRLSSQPIRMNYVPQTPGGSKQPSSSGKPSGRDKEGWIRAGAVTGLALVVLALVFGPGLKKQWDGSKGPGPVSVTDRRKNGSGGAVTESKALEEPKEEKAELTGLFGDMASIAIGKPAGSLTDEDLAGIRWVEHKYSSDHILAGYSFEDPMEDRDADLTWLEFDRDKTKIDMKALSRFTGLKALSVAGYVSAGDIKGLKLERISCYGKSMQEVAAAFEDPGQLKDLRVSAGLKDLEGVGVFTGLERLTVRGSDLTDIKALAGMKGLKSLTMEYCNELKDFSVLSVMTWLEEVSVQSENMKDIGFVKSMPALTSLSLSRAEVLNLDSLKGNTTLKSLAVEDCSKVTDLSAVSGLTGLTKLRLDVPYNCPQPDLRGLSGLKELAVSGMDTVGYLAGMGELEELVLEWVDIDATSAFAGLTNLKRLKCSRIPDTTKWGFVSKIPALEILDLNGVATYEDISGLFGMPALRELYLNGVECELDFGKLSPNGNLEVVEMDGVKLYKNVQISGGGGIVYVDYDKVSLDEHTDFLGNYPGLKSLSLSDNMLTGLEFAAALPELERLTVRDNYITDIKPLEGLGRLRFLDCTGNPVENYRVLSQDVTILQ</sequence>
<feature type="region of interest" description="Disordered" evidence="3">
    <location>
        <begin position="105"/>
        <end position="135"/>
    </location>
</feature>
<keyword evidence="1" id="KW-0433">Leucine-rich repeat</keyword>
<protein>
    <submittedName>
        <fullName evidence="5">Uncharacterized protein</fullName>
    </submittedName>
</protein>
<keyword evidence="4" id="KW-0812">Transmembrane</keyword>
<proteinExistence type="predicted"/>